<dbReference type="OrthoDB" id="10257284at2759"/>
<keyword evidence="2" id="KW-0378">Hydrolase</keyword>
<dbReference type="InterPro" id="IPR050645">
    <property type="entry name" value="Histidine_acid_phosphatase"/>
</dbReference>
<gene>
    <name evidence="3" type="ORF">TRFO_22931</name>
</gene>
<comment type="caution">
    <text evidence="3">The sequence shown here is derived from an EMBL/GenBank/DDBJ whole genome shotgun (WGS) entry which is preliminary data.</text>
</comment>
<evidence type="ECO:0000313" key="3">
    <source>
        <dbReference type="EMBL" id="OHT08512.1"/>
    </source>
</evidence>
<accession>A0A1J4KC57</accession>
<reference evidence="3" key="1">
    <citation type="submission" date="2016-10" db="EMBL/GenBank/DDBJ databases">
        <authorList>
            <person name="Benchimol M."/>
            <person name="Almeida L.G."/>
            <person name="Vasconcelos A.T."/>
            <person name="Perreira-Neves A."/>
            <person name="Rosa I.A."/>
            <person name="Tasca T."/>
            <person name="Bogo M.R."/>
            <person name="de Souza W."/>
        </authorList>
    </citation>
    <scope>NUCLEOTIDE SEQUENCE [LARGE SCALE GENOMIC DNA]</scope>
    <source>
        <strain evidence="3">K</strain>
    </source>
</reference>
<organism evidence="3 4">
    <name type="scientific">Tritrichomonas foetus</name>
    <dbReference type="NCBI Taxonomy" id="1144522"/>
    <lineage>
        <taxon>Eukaryota</taxon>
        <taxon>Metamonada</taxon>
        <taxon>Parabasalia</taxon>
        <taxon>Tritrichomonadida</taxon>
        <taxon>Tritrichomonadidae</taxon>
        <taxon>Tritrichomonas</taxon>
    </lineage>
</organism>
<dbReference type="Gene3D" id="3.40.50.1240">
    <property type="entry name" value="Phosphoglycerate mutase-like"/>
    <property type="match status" value="1"/>
</dbReference>
<dbReference type="Proteomes" id="UP000179807">
    <property type="component" value="Unassembled WGS sequence"/>
</dbReference>
<dbReference type="AlphaFoldDB" id="A0A1J4KC57"/>
<dbReference type="EMBL" id="MLAK01000665">
    <property type="protein sequence ID" value="OHT08512.1"/>
    <property type="molecule type" value="Genomic_DNA"/>
</dbReference>
<dbReference type="InterPro" id="IPR000560">
    <property type="entry name" value="His_Pase_clade-2"/>
</dbReference>
<evidence type="ECO:0000313" key="4">
    <source>
        <dbReference type="Proteomes" id="UP000179807"/>
    </source>
</evidence>
<proteinExistence type="inferred from homology"/>
<evidence type="ECO:0000256" key="1">
    <source>
        <dbReference type="ARBA" id="ARBA00005375"/>
    </source>
</evidence>
<dbReference type="GeneID" id="94837565"/>
<dbReference type="Pfam" id="PF00328">
    <property type="entry name" value="His_Phos_2"/>
    <property type="match status" value="1"/>
</dbReference>
<comment type="similarity">
    <text evidence="1">Belongs to the histidine acid phosphatase family.</text>
</comment>
<dbReference type="PANTHER" id="PTHR11567:SF110">
    <property type="entry name" value="2-PHOSPHOXYLOSE PHOSPHATASE 1"/>
    <property type="match status" value="1"/>
</dbReference>
<dbReference type="InterPro" id="IPR029033">
    <property type="entry name" value="His_PPase_superfam"/>
</dbReference>
<dbReference type="GO" id="GO:0016791">
    <property type="term" value="F:phosphatase activity"/>
    <property type="evidence" value="ECO:0007669"/>
    <property type="project" value="TreeGrafter"/>
</dbReference>
<sequence>MFNTSILCVAPLQTPPPIPGATLLTLFLFTRHGMRSPEHLWHLPGNEGVWSCGDLSKVALNKFKNISVNGKPFVYKSFNESEFYPFPPSCQKGMLLNEGIKELRDLGKLYKHYVIEHNVIPEKFNKDLFYVRSSYVPRCIDSAIAFTSGFYDNDDDIEIDIPTGSFGHEPIAPFPGGSKLLFAEAEKFIETDEYKYRINRSKEIIAQFDDKLNVTFQMHELEALTFGDYINTMICSNQTLPFEMTENLHSEIMNHMNFIESGFFNFTLNPTAGPIIELVLNKIEDYYGLESHSKFNYFSGHDGTIAALLEAFGQRTFSPPPFASHFLLEIWYSDRPYLRAVYNGEVIKTMPLSEFKKWGLSLVEANQKMLEELENKKN</sequence>
<dbReference type="VEuPathDB" id="TrichDB:TRFO_22931"/>
<name>A0A1J4KC57_9EUKA</name>
<protein>
    <submittedName>
        <fullName evidence="3">Histidine acid phosphatase</fullName>
    </submittedName>
</protein>
<keyword evidence="4" id="KW-1185">Reference proteome</keyword>
<dbReference type="SUPFAM" id="SSF53254">
    <property type="entry name" value="Phosphoglycerate mutase-like"/>
    <property type="match status" value="1"/>
</dbReference>
<dbReference type="PANTHER" id="PTHR11567">
    <property type="entry name" value="ACID PHOSPHATASE-RELATED"/>
    <property type="match status" value="1"/>
</dbReference>
<dbReference type="CDD" id="cd07061">
    <property type="entry name" value="HP_HAP_like"/>
    <property type="match status" value="1"/>
</dbReference>
<evidence type="ECO:0000256" key="2">
    <source>
        <dbReference type="ARBA" id="ARBA00022801"/>
    </source>
</evidence>
<dbReference type="RefSeq" id="XP_068361648.1">
    <property type="nucleotide sequence ID" value="XM_068502861.1"/>
</dbReference>